<sequence length="674" mass="75623">MSAPLKKALVNGESAGDAPDSTTKERVMFNPGEEVLVNHMNRFIFGYVVQADLPGEKCLVKYDDGNEKWCSFKYVRRLIPESTVKCVVCKESSNKTENQVIVCDKCLRGYHKLCHQPNVTGSTNGWLCKHCDEKKSWPKKTDIVDAQPPKPPKLPPLPTSVRELPYKLDSLLWDTQHQTNSTGQYCYCGGAGDWFLKMLQCGRCKQWFHERCVRALTCPLFIGDRFFIFVCGACHRGVEILRRIEMTWSDLVHLALFNLTAYECRKYHDLDNLMKFLLSNWSSLQLPPKMFSSSREEIRENVTNVLHSDKKRFKDGVKLKKPNSWGLCERIPPPGPVFTLLPHLPISTYMPISDVTLAVWLKDKELKFYPLLTTLDPKSMKQHGFPPAAGIKLIHKNKRPLVLPKGVPATGHKVCIKSSVPCYPEPAKLEKRIREQELASLRLREYRVRKSRKPTKSSDTEDASLEHITPPTPPPSEDTPQPTPPSNSPAPGATPSCGSAPMSISSQTSDCDSASASNGQADKVRPITLPLPLTPVITQSVQRPLKRKLCEKDIRINRNGEVKRRRVRRQCTLSPVKQPVSVSQLSIPNSKTSSSLTATPVPHVHPCSSTSVANTSNCQTISPMSLHDLKSSVHSYFGAASRISCGEKFIVRAKRTLADGRTQYLIQWNNRPLT</sequence>
<keyword evidence="7" id="KW-0539">Nucleus</keyword>
<evidence type="ECO:0000256" key="7">
    <source>
        <dbReference type="ARBA" id="ARBA00023242"/>
    </source>
</evidence>
<dbReference type="SMART" id="SM00249">
    <property type="entry name" value="PHD"/>
    <property type="match status" value="2"/>
</dbReference>
<evidence type="ECO:0000256" key="8">
    <source>
        <dbReference type="PROSITE-ProRule" id="PRU00146"/>
    </source>
</evidence>
<comment type="subcellular location">
    <subcellularLocation>
        <location evidence="1">Nucleus</location>
    </subcellularLocation>
</comment>
<name>A0A9P0F502_BEMTA</name>
<organism evidence="11 12">
    <name type="scientific">Bemisia tabaci</name>
    <name type="common">Sweetpotato whitefly</name>
    <name type="synonym">Aleurodes tabaci</name>
    <dbReference type="NCBI Taxonomy" id="7038"/>
    <lineage>
        <taxon>Eukaryota</taxon>
        <taxon>Metazoa</taxon>
        <taxon>Ecdysozoa</taxon>
        <taxon>Arthropoda</taxon>
        <taxon>Hexapoda</taxon>
        <taxon>Insecta</taxon>
        <taxon>Pterygota</taxon>
        <taxon>Neoptera</taxon>
        <taxon>Paraneoptera</taxon>
        <taxon>Hemiptera</taxon>
        <taxon>Sternorrhyncha</taxon>
        <taxon>Aleyrodoidea</taxon>
        <taxon>Aleyrodidae</taxon>
        <taxon>Aleyrodinae</taxon>
        <taxon>Bemisia</taxon>
    </lineage>
</organism>
<dbReference type="PROSITE" id="PS50016">
    <property type="entry name" value="ZF_PHD_2"/>
    <property type="match status" value="1"/>
</dbReference>
<feature type="domain" description="PHD-type" evidence="10">
    <location>
        <begin position="83"/>
        <end position="134"/>
    </location>
</feature>
<dbReference type="PROSITE" id="PS01359">
    <property type="entry name" value="ZF_PHD_1"/>
    <property type="match status" value="1"/>
</dbReference>
<feature type="region of interest" description="Disordered" evidence="9">
    <location>
        <begin position="1"/>
        <end position="22"/>
    </location>
</feature>
<keyword evidence="6" id="KW-0156">Chromatin regulator</keyword>
<dbReference type="InterPro" id="IPR019786">
    <property type="entry name" value="Zinc_finger_PHD-type_CS"/>
</dbReference>
<evidence type="ECO:0000313" key="12">
    <source>
        <dbReference type="Proteomes" id="UP001152759"/>
    </source>
</evidence>
<reference evidence="11" key="1">
    <citation type="submission" date="2021-12" db="EMBL/GenBank/DDBJ databases">
        <authorList>
            <person name="King R."/>
        </authorList>
    </citation>
    <scope>NUCLEOTIDE SEQUENCE</scope>
</reference>
<dbReference type="Proteomes" id="UP001152759">
    <property type="component" value="Chromosome 4"/>
</dbReference>
<evidence type="ECO:0000256" key="4">
    <source>
        <dbReference type="ARBA" id="ARBA00022771"/>
    </source>
</evidence>
<dbReference type="Pfam" id="PF14061">
    <property type="entry name" value="Mtf2_C"/>
    <property type="match status" value="1"/>
</dbReference>
<dbReference type="PANTHER" id="PTHR12628:SF21">
    <property type="entry name" value="PHD-TYPE DOMAIN-CONTAINING PROTEIN"/>
    <property type="match status" value="1"/>
</dbReference>
<dbReference type="KEGG" id="btab:109034337"/>
<dbReference type="Pfam" id="PF00628">
    <property type="entry name" value="PHD"/>
    <property type="match status" value="1"/>
</dbReference>
<dbReference type="Gene3D" id="3.30.40.10">
    <property type="entry name" value="Zinc/RING finger domain, C3HC4 (zinc finger)"/>
    <property type="match status" value="1"/>
</dbReference>
<dbReference type="Gene3D" id="2.30.30.140">
    <property type="match status" value="1"/>
</dbReference>
<evidence type="ECO:0000256" key="3">
    <source>
        <dbReference type="ARBA" id="ARBA00022737"/>
    </source>
</evidence>
<evidence type="ECO:0000256" key="1">
    <source>
        <dbReference type="ARBA" id="ARBA00004123"/>
    </source>
</evidence>
<accession>A0A9P0F502</accession>
<dbReference type="InterPro" id="IPR025894">
    <property type="entry name" value="Mtf2_C_dom"/>
</dbReference>
<feature type="compositionally biased region" description="Polar residues" evidence="9">
    <location>
        <begin position="502"/>
        <end position="520"/>
    </location>
</feature>
<dbReference type="GO" id="GO:0008270">
    <property type="term" value="F:zinc ion binding"/>
    <property type="evidence" value="ECO:0007669"/>
    <property type="project" value="UniProtKB-KW"/>
</dbReference>
<dbReference type="EMBL" id="OU963865">
    <property type="protein sequence ID" value="CAH0388322.1"/>
    <property type="molecule type" value="Genomic_DNA"/>
</dbReference>
<evidence type="ECO:0000256" key="6">
    <source>
        <dbReference type="ARBA" id="ARBA00022853"/>
    </source>
</evidence>
<dbReference type="GO" id="GO:0005634">
    <property type="term" value="C:nucleus"/>
    <property type="evidence" value="ECO:0007669"/>
    <property type="project" value="UniProtKB-SubCell"/>
</dbReference>
<dbReference type="InterPro" id="IPR001965">
    <property type="entry name" value="Znf_PHD"/>
</dbReference>
<dbReference type="CDD" id="cd20452">
    <property type="entry name" value="Tudor_dPCL-like"/>
    <property type="match status" value="1"/>
</dbReference>
<proteinExistence type="predicted"/>
<evidence type="ECO:0000256" key="5">
    <source>
        <dbReference type="ARBA" id="ARBA00022833"/>
    </source>
</evidence>
<evidence type="ECO:0000256" key="2">
    <source>
        <dbReference type="ARBA" id="ARBA00022723"/>
    </source>
</evidence>
<dbReference type="Gene3D" id="3.90.980.20">
    <property type="match status" value="1"/>
</dbReference>
<dbReference type="GO" id="GO:0003677">
    <property type="term" value="F:DNA binding"/>
    <property type="evidence" value="ECO:0007669"/>
    <property type="project" value="TreeGrafter"/>
</dbReference>
<dbReference type="InterPro" id="IPR011011">
    <property type="entry name" value="Znf_FYVE_PHD"/>
</dbReference>
<keyword evidence="4 8" id="KW-0863">Zinc-finger</keyword>
<feature type="region of interest" description="Disordered" evidence="9">
    <location>
        <begin position="448"/>
        <end position="523"/>
    </location>
</feature>
<dbReference type="GO" id="GO:0003682">
    <property type="term" value="F:chromatin binding"/>
    <property type="evidence" value="ECO:0007669"/>
    <property type="project" value="TreeGrafter"/>
</dbReference>
<gene>
    <name evidence="11" type="ORF">BEMITA_LOCUS7240</name>
</gene>
<dbReference type="InterPro" id="IPR013083">
    <property type="entry name" value="Znf_RING/FYVE/PHD"/>
</dbReference>
<evidence type="ECO:0000259" key="10">
    <source>
        <dbReference type="PROSITE" id="PS50016"/>
    </source>
</evidence>
<evidence type="ECO:0000313" key="11">
    <source>
        <dbReference type="EMBL" id="CAH0388322.1"/>
    </source>
</evidence>
<keyword evidence="5" id="KW-0862">Zinc</keyword>
<keyword evidence="2" id="KW-0479">Metal-binding</keyword>
<dbReference type="AlphaFoldDB" id="A0A9P0F502"/>
<keyword evidence="3" id="KW-0677">Repeat</keyword>
<keyword evidence="12" id="KW-1185">Reference proteome</keyword>
<dbReference type="SUPFAM" id="SSF57903">
    <property type="entry name" value="FYVE/PHD zinc finger"/>
    <property type="match status" value="2"/>
</dbReference>
<protein>
    <recommendedName>
        <fullName evidence="10">PHD-type domain-containing protein</fullName>
    </recommendedName>
</protein>
<dbReference type="InterPro" id="IPR019787">
    <property type="entry name" value="Znf_PHD-finger"/>
</dbReference>
<feature type="compositionally biased region" description="Pro residues" evidence="9">
    <location>
        <begin position="470"/>
        <end position="488"/>
    </location>
</feature>
<evidence type="ECO:0000256" key="9">
    <source>
        <dbReference type="SAM" id="MobiDB-lite"/>
    </source>
</evidence>
<dbReference type="PANTHER" id="PTHR12628">
    <property type="entry name" value="POLYCOMB-LIKE TRANSCRIPTION FACTOR"/>
    <property type="match status" value="1"/>
</dbReference>
<dbReference type="OrthoDB" id="10033786at2759"/>
<dbReference type="GO" id="GO:0045814">
    <property type="term" value="P:negative regulation of gene expression, epigenetic"/>
    <property type="evidence" value="ECO:0007669"/>
    <property type="project" value="TreeGrafter"/>
</dbReference>